<keyword evidence="2 7" id="KW-0812">Transmembrane</keyword>
<dbReference type="KEGG" id="kim:G3T16_14505"/>
<evidence type="ECO:0000256" key="4">
    <source>
        <dbReference type="ARBA" id="ARBA00023136"/>
    </source>
</evidence>
<evidence type="ECO:0000256" key="6">
    <source>
        <dbReference type="ARBA" id="ARBA00038105"/>
    </source>
</evidence>
<evidence type="ECO:0000256" key="5">
    <source>
        <dbReference type="ARBA" id="ARBA00023186"/>
    </source>
</evidence>
<dbReference type="InterPro" id="IPR001623">
    <property type="entry name" value="DnaJ_domain"/>
</dbReference>
<dbReference type="PANTHER" id="PTHR12763:SF28">
    <property type="entry name" value="GEO10507P1-RELATED"/>
    <property type="match status" value="1"/>
</dbReference>
<dbReference type="InterPro" id="IPR036869">
    <property type="entry name" value="J_dom_sf"/>
</dbReference>
<evidence type="ECO:0000313" key="10">
    <source>
        <dbReference type="Proteomes" id="UP000477680"/>
    </source>
</evidence>
<dbReference type="CDD" id="cd06257">
    <property type="entry name" value="DnaJ"/>
    <property type="match status" value="1"/>
</dbReference>
<evidence type="ECO:0000259" key="8">
    <source>
        <dbReference type="PROSITE" id="PS50076"/>
    </source>
</evidence>
<keyword evidence="4 7" id="KW-0472">Membrane</keyword>
<sequence>MPRILLLLAIALVLYILFLRARSLPPHKRKAQYLKLGLGLAVIVVVVLTLSGRMHWVGAALTGALVLARQLLPVLIRLFPMLSSLRGSKGGGSRAQGQQSTVETAVLRMHLNHDSGQLSGEVLQGPCKDWQLDEMDRSQLEQLLGYCQQQDQDSVHLLDGYLQQRFPGDNSFGSGQGDIAGASGGMSRSEALALLGLGEGASDEEVVTAHRKLMQKLHPDRGGTDYLAAKINQAKDFLLG</sequence>
<dbReference type="AlphaFoldDB" id="A0A6C0U334"/>
<accession>A0A6C0U334</accession>
<dbReference type="PROSITE" id="PS50076">
    <property type="entry name" value="DNAJ_2"/>
    <property type="match status" value="1"/>
</dbReference>
<dbReference type="GO" id="GO:0016020">
    <property type="term" value="C:membrane"/>
    <property type="evidence" value="ECO:0007669"/>
    <property type="project" value="UniProtKB-SubCell"/>
</dbReference>
<dbReference type="SMART" id="SM00271">
    <property type="entry name" value="DnaJ"/>
    <property type="match status" value="1"/>
</dbReference>
<feature type="transmembrane region" description="Helical" evidence="7">
    <location>
        <begin position="33"/>
        <end position="50"/>
    </location>
</feature>
<dbReference type="Gene3D" id="1.10.287.110">
    <property type="entry name" value="DnaJ domain"/>
    <property type="match status" value="1"/>
</dbReference>
<name>A0A6C0U334_9GAMM</name>
<dbReference type="Proteomes" id="UP000477680">
    <property type="component" value="Chromosome"/>
</dbReference>
<evidence type="ECO:0000256" key="1">
    <source>
        <dbReference type="ARBA" id="ARBA00004167"/>
    </source>
</evidence>
<organism evidence="9 10">
    <name type="scientific">Kineobactrum salinum</name>
    <dbReference type="NCBI Taxonomy" id="2708301"/>
    <lineage>
        <taxon>Bacteria</taxon>
        <taxon>Pseudomonadati</taxon>
        <taxon>Pseudomonadota</taxon>
        <taxon>Gammaproteobacteria</taxon>
        <taxon>Cellvibrionales</taxon>
        <taxon>Halieaceae</taxon>
        <taxon>Kineobactrum</taxon>
    </lineage>
</organism>
<comment type="similarity">
    <text evidence="6">Belongs to the TIM14 family.</text>
</comment>
<dbReference type="EMBL" id="CP048711">
    <property type="protein sequence ID" value="QIB66426.1"/>
    <property type="molecule type" value="Genomic_DNA"/>
</dbReference>
<evidence type="ECO:0000313" key="9">
    <source>
        <dbReference type="EMBL" id="QIB66426.1"/>
    </source>
</evidence>
<dbReference type="RefSeq" id="WP_163495860.1">
    <property type="nucleotide sequence ID" value="NZ_CP048711.1"/>
</dbReference>
<dbReference type="SUPFAM" id="SSF46565">
    <property type="entry name" value="Chaperone J-domain"/>
    <property type="match status" value="1"/>
</dbReference>
<keyword evidence="5" id="KW-0143">Chaperone</keyword>
<gene>
    <name evidence="9" type="ORF">G3T16_14505</name>
</gene>
<protein>
    <submittedName>
        <fullName evidence="9">Molecular chaperone DnaJ</fullName>
    </submittedName>
</protein>
<reference evidence="9 10" key="1">
    <citation type="submission" date="2020-02" db="EMBL/GenBank/DDBJ databases">
        <title>Genome sequencing for Kineobactrum sp. M2.</title>
        <authorList>
            <person name="Park S.-J."/>
        </authorList>
    </citation>
    <scope>NUCLEOTIDE SEQUENCE [LARGE SCALE GENOMIC DNA]</scope>
    <source>
        <strain evidence="9 10">M2</strain>
    </source>
</reference>
<comment type="subcellular location">
    <subcellularLocation>
        <location evidence="1">Membrane</location>
        <topology evidence="1">Single-pass membrane protein</topology>
    </subcellularLocation>
</comment>
<evidence type="ECO:0000256" key="2">
    <source>
        <dbReference type="ARBA" id="ARBA00022692"/>
    </source>
</evidence>
<proteinExistence type="inferred from homology"/>
<feature type="domain" description="J" evidence="8">
    <location>
        <begin position="190"/>
        <end position="240"/>
    </location>
</feature>
<dbReference type="PANTHER" id="PTHR12763">
    <property type="match status" value="1"/>
</dbReference>
<evidence type="ECO:0000256" key="3">
    <source>
        <dbReference type="ARBA" id="ARBA00022989"/>
    </source>
</evidence>
<keyword evidence="10" id="KW-1185">Reference proteome</keyword>
<evidence type="ECO:0000256" key="7">
    <source>
        <dbReference type="SAM" id="Phobius"/>
    </source>
</evidence>
<keyword evidence="3 7" id="KW-1133">Transmembrane helix</keyword>